<name>A0A2K5C1W3_AOTNA</name>
<reference evidence="1" key="2">
    <citation type="submission" date="2025-09" db="UniProtKB">
        <authorList>
            <consortium name="Ensembl"/>
        </authorList>
    </citation>
    <scope>IDENTIFICATION</scope>
</reference>
<dbReference type="Proteomes" id="UP000233020">
    <property type="component" value="Unplaced"/>
</dbReference>
<dbReference type="AlphaFoldDB" id="A0A2K5C1W3"/>
<evidence type="ECO:0000313" key="2">
    <source>
        <dbReference type="Proteomes" id="UP000233020"/>
    </source>
</evidence>
<reference evidence="1" key="1">
    <citation type="submission" date="2025-08" db="UniProtKB">
        <authorList>
            <consortium name="Ensembl"/>
        </authorList>
    </citation>
    <scope>IDENTIFICATION</scope>
</reference>
<dbReference type="GeneTree" id="ENSGT00620000089345"/>
<dbReference type="Ensembl" id="ENSANAT00000020127.1">
    <property type="protein sequence ID" value="ENSANAP00000002698.1"/>
    <property type="gene ID" value="ENSANAG00000019035.1"/>
</dbReference>
<sequence>VIVPLHRSPGGRRPCLSQIKIKRANHCSANPSPHPCIGSKGGRPCWGKLRVLEKEKQEGASLTRNCFPQNCSCCMSPHSRPQPSSSRRLWVGYRLFSPKLMLRFRLQCGRCWDVGSNRSCMDSSWRD</sequence>
<evidence type="ECO:0000313" key="1">
    <source>
        <dbReference type="Ensembl" id="ENSANAP00000002698.1"/>
    </source>
</evidence>
<dbReference type="OMA" id="PCLYKIK"/>
<protein>
    <submittedName>
        <fullName evidence="1">Uncharacterized protein</fullName>
    </submittedName>
</protein>
<proteinExistence type="predicted"/>
<accession>A0A2K5C1W3</accession>
<keyword evidence="2" id="KW-1185">Reference proteome</keyword>
<organism evidence="1 2">
    <name type="scientific">Aotus nancymaae</name>
    <name type="common">Ma's night monkey</name>
    <dbReference type="NCBI Taxonomy" id="37293"/>
    <lineage>
        <taxon>Eukaryota</taxon>
        <taxon>Metazoa</taxon>
        <taxon>Chordata</taxon>
        <taxon>Craniata</taxon>
        <taxon>Vertebrata</taxon>
        <taxon>Euteleostomi</taxon>
        <taxon>Mammalia</taxon>
        <taxon>Eutheria</taxon>
        <taxon>Euarchontoglires</taxon>
        <taxon>Primates</taxon>
        <taxon>Haplorrhini</taxon>
        <taxon>Platyrrhini</taxon>
        <taxon>Aotidae</taxon>
        <taxon>Aotus</taxon>
    </lineage>
</organism>